<evidence type="ECO:0000313" key="1">
    <source>
        <dbReference type="EMBL" id="KAH3734572.1"/>
    </source>
</evidence>
<comment type="caution">
    <text evidence="1">The sequence shown here is derived from an EMBL/GenBank/DDBJ whole genome shotgun (WGS) entry which is preliminary data.</text>
</comment>
<reference evidence="1" key="1">
    <citation type="journal article" date="2019" name="bioRxiv">
        <title>The Genome of the Zebra Mussel, Dreissena polymorpha: A Resource for Invasive Species Research.</title>
        <authorList>
            <person name="McCartney M.A."/>
            <person name="Auch B."/>
            <person name="Kono T."/>
            <person name="Mallez S."/>
            <person name="Zhang Y."/>
            <person name="Obille A."/>
            <person name="Becker A."/>
            <person name="Abrahante J.E."/>
            <person name="Garbe J."/>
            <person name="Badalamenti J.P."/>
            <person name="Herman A."/>
            <person name="Mangelson H."/>
            <person name="Liachko I."/>
            <person name="Sullivan S."/>
            <person name="Sone E.D."/>
            <person name="Koren S."/>
            <person name="Silverstein K.A.T."/>
            <person name="Beckman K.B."/>
            <person name="Gohl D.M."/>
        </authorList>
    </citation>
    <scope>NUCLEOTIDE SEQUENCE</scope>
    <source>
        <strain evidence="1">Duluth1</strain>
        <tissue evidence="1">Whole animal</tissue>
    </source>
</reference>
<dbReference type="EMBL" id="JAIWYP010000011">
    <property type="protein sequence ID" value="KAH3734572.1"/>
    <property type="molecule type" value="Genomic_DNA"/>
</dbReference>
<reference evidence="1" key="2">
    <citation type="submission" date="2020-11" db="EMBL/GenBank/DDBJ databases">
        <authorList>
            <person name="McCartney M.A."/>
            <person name="Auch B."/>
            <person name="Kono T."/>
            <person name="Mallez S."/>
            <person name="Becker A."/>
            <person name="Gohl D.M."/>
            <person name="Silverstein K.A.T."/>
            <person name="Koren S."/>
            <person name="Bechman K.B."/>
            <person name="Herman A."/>
            <person name="Abrahante J.E."/>
            <person name="Garbe J."/>
        </authorList>
    </citation>
    <scope>NUCLEOTIDE SEQUENCE</scope>
    <source>
        <strain evidence="1">Duluth1</strain>
        <tissue evidence="1">Whole animal</tissue>
    </source>
</reference>
<gene>
    <name evidence="1" type="ORF">DPMN_041011</name>
</gene>
<sequence>MSVSIFCEKIPKNKLIVGLQVADQLSCTASILRNMDKPVECQLPLPTEHELYVSERGTIDTNCTRNYTTARV</sequence>
<accession>A0A9D4HVK9</accession>
<evidence type="ECO:0000313" key="2">
    <source>
        <dbReference type="Proteomes" id="UP000828390"/>
    </source>
</evidence>
<dbReference type="AlphaFoldDB" id="A0A9D4HVK9"/>
<name>A0A9D4HVK9_DREPO</name>
<protein>
    <submittedName>
        <fullName evidence="1">Uncharacterized protein</fullName>
    </submittedName>
</protein>
<organism evidence="1 2">
    <name type="scientific">Dreissena polymorpha</name>
    <name type="common">Zebra mussel</name>
    <name type="synonym">Mytilus polymorpha</name>
    <dbReference type="NCBI Taxonomy" id="45954"/>
    <lineage>
        <taxon>Eukaryota</taxon>
        <taxon>Metazoa</taxon>
        <taxon>Spiralia</taxon>
        <taxon>Lophotrochozoa</taxon>
        <taxon>Mollusca</taxon>
        <taxon>Bivalvia</taxon>
        <taxon>Autobranchia</taxon>
        <taxon>Heteroconchia</taxon>
        <taxon>Euheterodonta</taxon>
        <taxon>Imparidentia</taxon>
        <taxon>Neoheterodontei</taxon>
        <taxon>Myida</taxon>
        <taxon>Dreissenoidea</taxon>
        <taxon>Dreissenidae</taxon>
        <taxon>Dreissena</taxon>
    </lineage>
</organism>
<proteinExistence type="predicted"/>
<dbReference type="Proteomes" id="UP000828390">
    <property type="component" value="Unassembled WGS sequence"/>
</dbReference>
<keyword evidence="2" id="KW-1185">Reference proteome</keyword>